<dbReference type="AlphaFoldDB" id="A0A4R7BV09"/>
<evidence type="ECO:0000256" key="2">
    <source>
        <dbReference type="ARBA" id="ARBA00023125"/>
    </source>
</evidence>
<dbReference type="SUPFAM" id="SSF46785">
    <property type="entry name" value="Winged helix' DNA-binding domain"/>
    <property type="match status" value="1"/>
</dbReference>
<dbReference type="Proteomes" id="UP000295122">
    <property type="component" value="Unassembled WGS sequence"/>
</dbReference>
<evidence type="ECO:0000256" key="3">
    <source>
        <dbReference type="ARBA" id="ARBA00023163"/>
    </source>
</evidence>
<dbReference type="GO" id="GO:0003700">
    <property type="term" value="F:DNA-binding transcription factor activity"/>
    <property type="evidence" value="ECO:0007669"/>
    <property type="project" value="TreeGrafter"/>
</dbReference>
<keyword evidence="1" id="KW-0805">Transcription regulation</keyword>
<dbReference type="SUPFAM" id="SSF51206">
    <property type="entry name" value="cAMP-binding domain-like"/>
    <property type="match status" value="1"/>
</dbReference>
<keyword evidence="6" id="KW-1185">Reference proteome</keyword>
<dbReference type="CDD" id="cd00038">
    <property type="entry name" value="CAP_ED"/>
    <property type="match status" value="1"/>
</dbReference>
<dbReference type="PANTHER" id="PTHR24567:SF26">
    <property type="entry name" value="REGULATORY PROTEIN YEIL"/>
    <property type="match status" value="1"/>
</dbReference>
<evidence type="ECO:0000313" key="5">
    <source>
        <dbReference type="EMBL" id="TDR89650.1"/>
    </source>
</evidence>
<accession>A0A4R7BV09</accession>
<dbReference type="Gene3D" id="1.10.10.10">
    <property type="entry name" value="Winged helix-like DNA-binding domain superfamily/Winged helix DNA-binding domain"/>
    <property type="match status" value="1"/>
</dbReference>
<name>A0A4R7BV09_9HYPH</name>
<dbReference type="Pfam" id="PF13545">
    <property type="entry name" value="HTH_Crp_2"/>
    <property type="match status" value="1"/>
</dbReference>
<feature type="domain" description="Cyclic nucleotide-binding" evidence="4">
    <location>
        <begin position="37"/>
        <end position="118"/>
    </location>
</feature>
<evidence type="ECO:0000259" key="4">
    <source>
        <dbReference type="PROSITE" id="PS50042"/>
    </source>
</evidence>
<dbReference type="InterPro" id="IPR036390">
    <property type="entry name" value="WH_DNA-bd_sf"/>
</dbReference>
<dbReference type="InterPro" id="IPR050397">
    <property type="entry name" value="Env_Response_Regulators"/>
</dbReference>
<gene>
    <name evidence="5" type="ORF">EV668_2485</name>
</gene>
<dbReference type="Gene3D" id="2.60.120.10">
    <property type="entry name" value="Jelly Rolls"/>
    <property type="match status" value="1"/>
</dbReference>
<organism evidence="5 6">
    <name type="scientific">Enterovirga rhinocerotis</name>
    <dbReference type="NCBI Taxonomy" id="1339210"/>
    <lineage>
        <taxon>Bacteria</taxon>
        <taxon>Pseudomonadati</taxon>
        <taxon>Pseudomonadota</taxon>
        <taxon>Alphaproteobacteria</taxon>
        <taxon>Hyphomicrobiales</taxon>
        <taxon>Methylobacteriaceae</taxon>
        <taxon>Enterovirga</taxon>
    </lineage>
</organism>
<dbReference type="EMBL" id="SNZR01000013">
    <property type="protein sequence ID" value="TDR89650.1"/>
    <property type="molecule type" value="Genomic_DNA"/>
</dbReference>
<dbReference type="InterPro" id="IPR036388">
    <property type="entry name" value="WH-like_DNA-bd_sf"/>
</dbReference>
<keyword evidence="2" id="KW-0238">DNA-binding</keyword>
<reference evidence="5 6" key="1">
    <citation type="submission" date="2019-03" db="EMBL/GenBank/DDBJ databases">
        <title>Genomic Encyclopedia of Type Strains, Phase IV (KMG-IV): sequencing the most valuable type-strain genomes for metagenomic binning, comparative biology and taxonomic classification.</title>
        <authorList>
            <person name="Goeker M."/>
        </authorList>
    </citation>
    <scope>NUCLEOTIDE SEQUENCE [LARGE SCALE GENOMIC DNA]</scope>
    <source>
        <strain evidence="5 6">DSM 25903</strain>
    </source>
</reference>
<dbReference type="InterPro" id="IPR000595">
    <property type="entry name" value="cNMP-bd_dom"/>
</dbReference>
<comment type="caution">
    <text evidence="5">The sequence shown here is derived from an EMBL/GenBank/DDBJ whole genome shotgun (WGS) entry which is preliminary data.</text>
</comment>
<dbReference type="InterPro" id="IPR018490">
    <property type="entry name" value="cNMP-bd_dom_sf"/>
</dbReference>
<dbReference type="InterPro" id="IPR012318">
    <property type="entry name" value="HTH_CRP"/>
</dbReference>
<dbReference type="GO" id="GO:0003677">
    <property type="term" value="F:DNA binding"/>
    <property type="evidence" value="ECO:0007669"/>
    <property type="project" value="UniProtKB-KW"/>
</dbReference>
<dbReference type="GO" id="GO:0005829">
    <property type="term" value="C:cytosol"/>
    <property type="evidence" value="ECO:0007669"/>
    <property type="project" value="TreeGrafter"/>
</dbReference>
<proteinExistence type="predicted"/>
<sequence length="225" mass="24640">MITRARAEAVLTETGWLSHQPASVQSEVLRRSILVFFAGGEAIYRFGDDPGGIFGLVAGTLSVNTSPREHAPQLIHVGAIGSWTGEGGFIVREPRRIELRALVDTWMMHLPLDQMEQMALADPSVVRNFASILMLSAETLMHVIHDLQKPVAACRIASVLVRAAGPLARAIPLTQSEIGLMANASRKQVNAALRRFSEAGWVKADYRSVTILDSDQLRRFSNSEV</sequence>
<dbReference type="PROSITE" id="PS50042">
    <property type="entry name" value="CNMP_BINDING_3"/>
    <property type="match status" value="1"/>
</dbReference>
<evidence type="ECO:0000256" key="1">
    <source>
        <dbReference type="ARBA" id="ARBA00023015"/>
    </source>
</evidence>
<evidence type="ECO:0000313" key="6">
    <source>
        <dbReference type="Proteomes" id="UP000295122"/>
    </source>
</evidence>
<dbReference type="InterPro" id="IPR014710">
    <property type="entry name" value="RmlC-like_jellyroll"/>
</dbReference>
<dbReference type="PANTHER" id="PTHR24567">
    <property type="entry name" value="CRP FAMILY TRANSCRIPTIONAL REGULATORY PROTEIN"/>
    <property type="match status" value="1"/>
</dbReference>
<protein>
    <submittedName>
        <fullName evidence="5">CRP-like cAMP-binding protein</fullName>
    </submittedName>
</protein>
<keyword evidence="3" id="KW-0804">Transcription</keyword>
<dbReference type="RefSeq" id="WP_245513137.1">
    <property type="nucleotide sequence ID" value="NZ_SNZR01000013.1"/>
</dbReference>
<dbReference type="Pfam" id="PF00027">
    <property type="entry name" value="cNMP_binding"/>
    <property type="match status" value="1"/>
</dbReference>